<evidence type="ECO:0000256" key="1">
    <source>
        <dbReference type="SAM" id="Phobius"/>
    </source>
</evidence>
<proteinExistence type="predicted"/>
<keyword evidence="1" id="KW-0812">Transmembrane</keyword>
<feature type="transmembrane region" description="Helical" evidence="1">
    <location>
        <begin position="12"/>
        <end position="30"/>
    </location>
</feature>
<evidence type="ECO:0000313" key="3">
    <source>
        <dbReference type="Proteomes" id="UP000297253"/>
    </source>
</evidence>
<dbReference type="OrthoDB" id="2224686at2"/>
<accession>A0A4Y9JDD8</accession>
<feature type="transmembrane region" description="Helical" evidence="1">
    <location>
        <begin position="64"/>
        <end position="82"/>
    </location>
</feature>
<evidence type="ECO:0000313" key="2">
    <source>
        <dbReference type="EMBL" id="TFU98198.1"/>
    </source>
</evidence>
<organism evidence="2 3">
    <name type="scientific">Streptococcus cuniculi</name>
    <dbReference type="NCBI Taxonomy" id="1432788"/>
    <lineage>
        <taxon>Bacteria</taxon>
        <taxon>Bacillati</taxon>
        <taxon>Bacillota</taxon>
        <taxon>Bacilli</taxon>
        <taxon>Lactobacillales</taxon>
        <taxon>Streptococcaceae</taxon>
        <taxon>Streptococcus</taxon>
    </lineage>
</organism>
<reference evidence="2 3" key="1">
    <citation type="submission" date="2019-03" db="EMBL/GenBank/DDBJ databases">
        <title>Diversity of the mouse oral microbiome.</title>
        <authorList>
            <person name="Joseph S."/>
            <person name="Aduse-Opoku J."/>
            <person name="Curtis M."/>
            <person name="Wade W."/>
            <person name="Hashim A."/>
        </authorList>
    </citation>
    <scope>NUCLEOTIDE SEQUENCE [LARGE SCALE GENOMIC DNA]</scope>
    <source>
        <strain evidence="2 3">WM131</strain>
    </source>
</reference>
<dbReference type="Proteomes" id="UP000297253">
    <property type="component" value="Unassembled WGS sequence"/>
</dbReference>
<keyword evidence="1" id="KW-0472">Membrane</keyword>
<name>A0A4Y9JDD8_9STRE</name>
<dbReference type="AlphaFoldDB" id="A0A4Y9JDD8"/>
<sequence length="137" mass="15519">MKKELFYYWEQFCLLNALLCTLTALTTLLFPQLDPTLRLSTFVKLFSFPLITSQKMKTKLRYRLLMAIGLSLVLGFVLKPIWNSMSIKPIQLTPLPLFLASLGLGSLALWNVYQANKKGSSPFFAPIILKAQELSST</sequence>
<protein>
    <submittedName>
        <fullName evidence="2">Uncharacterized protein</fullName>
    </submittedName>
</protein>
<feature type="transmembrane region" description="Helical" evidence="1">
    <location>
        <begin position="36"/>
        <end position="52"/>
    </location>
</feature>
<comment type="caution">
    <text evidence="2">The sequence shown here is derived from an EMBL/GenBank/DDBJ whole genome shotgun (WGS) entry which is preliminary data.</text>
</comment>
<keyword evidence="1" id="KW-1133">Transmembrane helix</keyword>
<feature type="transmembrane region" description="Helical" evidence="1">
    <location>
        <begin position="94"/>
        <end position="113"/>
    </location>
</feature>
<dbReference type="EMBL" id="SPPD01000004">
    <property type="protein sequence ID" value="TFU98198.1"/>
    <property type="molecule type" value="Genomic_DNA"/>
</dbReference>
<gene>
    <name evidence="2" type="ORF">E4T82_04100</name>
</gene>
<dbReference type="RefSeq" id="WP_135181605.1">
    <property type="nucleotide sequence ID" value="NZ_JADGKZ010000004.1"/>
</dbReference>